<dbReference type="EMBL" id="OW152831">
    <property type="protein sequence ID" value="CAH2049002.1"/>
    <property type="molecule type" value="Genomic_DNA"/>
</dbReference>
<comment type="subcellular location">
    <subcellularLocation>
        <location evidence="3">Cytoplasm</location>
    </subcellularLocation>
</comment>
<evidence type="ECO:0000313" key="13">
    <source>
        <dbReference type="Proteomes" id="UP000837857"/>
    </source>
</evidence>
<sequence>MRRQSLFLYTFCTFKVIETSQFGAIELQAADMNEGAPIMYHGNGYGGAVYMVPGQIDRTRQYPMDMLQVLGGAGRDSGDPGQCTPRRWQARRDRQQNNKDNTAFGYDSDDSSLSSNASGSNKSSEKGESSSRSERSAAPSASATPPMQLQQREWRARPRRELRPRRIAPERFLNATYPFQVKFTPDDLLNGSKWDTLSQEIWDKFIKSQQTEETFRKKMNLWRYLYITIKSIFPRYGLYVVGSTMSGFALDSSDMDLCLYVRALAHVEPRAHALLHLSHVLGYLRGLDPGAELIPAKVPILKLRDARHGLHVDLNCNNVVGVRNTGLLGCYSRADWRVRPLVALAKLWARAHRINDARRRTLSSYALTLMVIHFLQCGTSPPVLPRAGAAGAAGAGAGAGRALNRSTLGELFLHLLKYYAEFPYEQYAVSVRAARRVPLAECRARDPQPHAHQWKLLCVEEPFDLSNTARSVYDPETFERIVRTFRQSHERLAATLRLADAWPAPDR</sequence>
<keyword evidence="6" id="KW-0479">Metal-binding</keyword>
<comment type="similarity">
    <text evidence="8">Belongs to the DNA polymerase type-B-like family. GLD2 subfamily.</text>
</comment>
<evidence type="ECO:0000256" key="8">
    <source>
        <dbReference type="ARBA" id="ARBA00038491"/>
    </source>
</evidence>
<feature type="non-terminal residue" evidence="12">
    <location>
        <position position="507"/>
    </location>
</feature>
<comment type="cofactor">
    <cofactor evidence="2">
        <name>Mg(2+)</name>
        <dbReference type="ChEBI" id="CHEBI:18420"/>
    </cofactor>
</comment>
<reference evidence="12" key="1">
    <citation type="submission" date="2022-03" db="EMBL/GenBank/DDBJ databases">
        <authorList>
            <person name="Martin H S."/>
        </authorList>
    </citation>
    <scope>NUCLEOTIDE SEQUENCE</scope>
</reference>
<protein>
    <submittedName>
        <fullName evidence="12">Uncharacterized protein</fullName>
    </submittedName>
</protein>
<keyword evidence="7" id="KW-0460">Magnesium</keyword>
<dbReference type="SUPFAM" id="SSF81631">
    <property type="entry name" value="PAP/OAS1 substrate-binding domain"/>
    <property type="match status" value="1"/>
</dbReference>
<feature type="compositionally biased region" description="Basic and acidic residues" evidence="9">
    <location>
        <begin position="123"/>
        <end position="135"/>
    </location>
</feature>
<evidence type="ECO:0000256" key="2">
    <source>
        <dbReference type="ARBA" id="ARBA00001946"/>
    </source>
</evidence>
<accession>A0ABN8I599</accession>
<gene>
    <name evidence="12" type="ORF">IPOD504_LOCUS6533</name>
</gene>
<name>A0ABN8I599_9NEOP</name>
<dbReference type="CDD" id="cd05402">
    <property type="entry name" value="NT_PAP_TUTase"/>
    <property type="match status" value="1"/>
</dbReference>
<feature type="domain" description="Poly(A) RNA polymerase mitochondrial-like central palm" evidence="11">
    <location>
        <begin position="197"/>
        <end position="333"/>
    </location>
</feature>
<evidence type="ECO:0000313" key="12">
    <source>
        <dbReference type="EMBL" id="CAH2049002.1"/>
    </source>
</evidence>
<feature type="compositionally biased region" description="Low complexity" evidence="9">
    <location>
        <begin position="111"/>
        <end position="122"/>
    </location>
</feature>
<feature type="compositionally biased region" description="Basic and acidic residues" evidence="9">
    <location>
        <begin position="152"/>
        <end position="161"/>
    </location>
</feature>
<dbReference type="InterPro" id="IPR043519">
    <property type="entry name" value="NT_sf"/>
</dbReference>
<dbReference type="Gene3D" id="1.10.1410.10">
    <property type="match status" value="1"/>
</dbReference>
<dbReference type="SUPFAM" id="SSF81301">
    <property type="entry name" value="Nucleotidyltransferase"/>
    <property type="match status" value="1"/>
</dbReference>
<keyword evidence="13" id="KW-1185">Reference proteome</keyword>
<dbReference type="InterPro" id="IPR002058">
    <property type="entry name" value="PAP_assoc"/>
</dbReference>
<keyword evidence="5" id="KW-0808">Transferase</keyword>
<evidence type="ECO:0000259" key="11">
    <source>
        <dbReference type="Pfam" id="PF22600"/>
    </source>
</evidence>
<proteinExistence type="inferred from homology"/>
<evidence type="ECO:0000256" key="5">
    <source>
        <dbReference type="ARBA" id="ARBA00022679"/>
    </source>
</evidence>
<evidence type="ECO:0000256" key="6">
    <source>
        <dbReference type="ARBA" id="ARBA00022723"/>
    </source>
</evidence>
<keyword evidence="4" id="KW-0963">Cytoplasm</keyword>
<evidence type="ECO:0000256" key="7">
    <source>
        <dbReference type="ARBA" id="ARBA00022842"/>
    </source>
</evidence>
<dbReference type="Pfam" id="PF22600">
    <property type="entry name" value="MTPAP-like_central"/>
    <property type="match status" value="1"/>
</dbReference>
<dbReference type="PANTHER" id="PTHR12271">
    <property type="entry name" value="POLY A POLYMERASE CID PAP -RELATED"/>
    <property type="match status" value="1"/>
</dbReference>
<dbReference type="Pfam" id="PF03828">
    <property type="entry name" value="PAP_assoc"/>
    <property type="match status" value="1"/>
</dbReference>
<dbReference type="Proteomes" id="UP000837857">
    <property type="component" value="Chromosome 19"/>
</dbReference>
<evidence type="ECO:0000259" key="10">
    <source>
        <dbReference type="Pfam" id="PF03828"/>
    </source>
</evidence>
<dbReference type="InterPro" id="IPR054708">
    <property type="entry name" value="MTPAP-like_central"/>
</dbReference>
<feature type="region of interest" description="Disordered" evidence="9">
    <location>
        <begin position="70"/>
        <end position="161"/>
    </location>
</feature>
<evidence type="ECO:0000256" key="1">
    <source>
        <dbReference type="ARBA" id="ARBA00001936"/>
    </source>
</evidence>
<evidence type="ECO:0000256" key="4">
    <source>
        <dbReference type="ARBA" id="ARBA00022490"/>
    </source>
</evidence>
<evidence type="ECO:0000256" key="3">
    <source>
        <dbReference type="ARBA" id="ARBA00004496"/>
    </source>
</evidence>
<feature type="domain" description="PAP-associated" evidence="10">
    <location>
        <begin position="407"/>
        <end position="467"/>
    </location>
</feature>
<dbReference type="Gene3D" id="3.30.460.10">
    <property type="entry name" value="Beta Polymerase, domain 2"/>
    <property type="match status" value="1"/>
</dbReference>
<organism evidence="12 13">
    <name type="scientific">Iphiclides podalirius</name>
    <name type="common">scarce swallowtail</name>
    <dbReference type="NCBI Taxonomy" id="110791"/>
    <lineage>
        <taxon>Eukaryota</taxon>
        <taxon>Metazoa</taxon>
        <taxon>Ecdysozoa</taxon>
        <taxon>Arthropoda</taxon>
        <taxon>Hexapoda</taxon>
        <taxon>Insecta</taxon>
        <taxon>Pterygota</taxon>
        <taxon>Neoptera</taxon>
        <taxon>Endopterygota</taxon>
        <taxon>Lepidoptera</taxon>
        <taxon>Glossata</taxon>
        <taxon>Ditrysia</taxon>
        <taxon>Papilionoidea</taxon>
        <taxon>Papilionidae</taxon>
        <taxon>Papilioninae</taxon>
        <taxon>Iphiclides</taxon>
    </lineage>
</organism>
<comment type="cofactor">
    <cofactor evidence="1">
        <name>Mn(2+)</name>
        <dbReference type="ChEBI" id="CHEBI:29035"/>
    </cofactor>
</comment>
<dbReference type="PANTHER" id="PTHR12271:SF40">
    <property type="entry name" value="POLY(A) RNA POLYMERASE GLD2"/>
    <property type="match status" value="1"/>
</dbReference>
<evidence type="ECO:0000256" key="9">
    <source>
        <dbReference type="SAM" id="MobiDB-lite"/>
    </source>
</evidence>